<keyword evidence="6" id="KW-0333">Golgi apparatus</keyword>
<comment type="similarity">
    <text evidence="2">Belongs to the COG2 family.</text>
</comment>
<dbReference type="GO" id="GO:0007030">
    <property type="term" value="P:Golgi organization"/>
    <property type="evidence" value="ECO:0007669"/>
    <property type="project" value="InterPro"/>
</dbReference>
<evidence type="ECO:0000313" key="11">
    <source>
        <dbReference type="Proteomes" id="UP000094236"/>
    </source>
</evidence>
<dbReference type="InterPro" id="IPR024602">
    <property type="entry name" value="COG_su2_N"/>
</dbReference>
<dbReference type="PANTHER" id="PTHR12961:SF0">
    <property type="entry name" value="CONSERVED OLIGOMERIC GOLGI COMPLEX SUBUNIT 2"/>
    <property type="match status" value="1"/>
</dbReference>
<name>A0A1E4U0V3_PACTA</name>
<protein>
    <recommendedName>
        <fullName evidence="3">Conserved oligomeric Golgi complex subunit 2</fullName>
    </recommendedName>
    <alternativeName>
        <fullName evidence="8">Component of oligomeric Golgi complex 2</fullName>
    </alternativeName>
</protein>
<evidence type="ECO:0000256" key="2">
    <source>
        <dbReference type="ARBA" id="ARBA00007603"/>
    </source>
</evidence>
<dbReference type="PANTHER" id="PTHR12961">
    <property type="entry name" value="CONSERVED OLIGOMERIC GOLGI COMPLEX COMPONENT 2"/>
    <property type="match status" value="1"/>
</dbReference>
<evidence type="ECO:0000256" key="4">
    <source>
        <dbReference type="ARBA" id="ARBA00022448"/>
    </source>
</evidence>
<comment type="subcellular location">
    <subcellularLocation>
        <location evidence="1">Golgi apparatus membrane</location>
        <topology evidence="1">Peripheral membrane protein</topology>
    </subcellularLocation>
</comment>
<dbReference type="InterPro" id="IPR009316">
    <property type="entry name" value="COG2"/>
</dbReference>
<gene>
    <name evidence="10" type="ORF">PACTADRAFT_131</name>
</gene>
<dbReference type="Pfam" id="PF06148">
    <property type="entry name" value="COG2_N"/>
    <property type="match status" value="1"/>
</dbReference>
<accession>A0A1E4U0V3</accession>
<reference evidence="11" key="1">
    <citation type="submission" date="2016-05" db="EMBL/GenBank/DDBJ databases">
        <title>Comparative genomics of biotechnologically important yeasts.</title>
        <authorList>
            <consortium name="DOE Joint Genome Institute"/>
            <person name="Riley R."/>
            <person name="Haridas S."/>
            <person name="Wolfe K.H."/>
            <person name="Lopes M.R."/>
            <person name="Hittinger C.T."/>
            <person name="Goker M."/>
            <person name="Salamov A."/>
            <person name="Wisecaver J."/>
            <person name="Long T.M."/>
            <person name="Aerts A.L."/>
            <person name="Barry K."/>
            <person name="Choi C."/>
            <person name="Clum A."/>
            <person name="Coughlan A.Y."/>
            <person name="Deshpande S."/>
            <person name="Douglass A.P."/>
            <person name="Hanson S.J."/>
            <person name="Klenk H.-P."/>
            <person name="Labutti K."/>
            <person name="Lapidus A."/>
            <person name="Lindquist E."/>
            <person name="Lipzen A."/>
            <person name="Meier-Kolthoff J.P."/>
            <person name="Ohm R.A."/>
            <person name="Otillar R.P."/>
            <person name="Pangilinan J."/>
            <person name="Peng Y."/>
            <person name="Rokas A."/>
            <person name="Rosa C.A."/>
            <person name="Scheuner C."/>
            <person name="Sibirny A.A."/>
            <person name="Slot J.C."/>
            <person name="Stielow J.B."/>
            <person name="Sun H."/>
            <person name="Kurtzman C.P."/>
            <person name="Blackwell M."/>
            <person name="Grigoriev I.V."/>
            <person name="Jeffries T.W."/>
        </authorList>
    </citation>
    <scope>NUCLEOTIDE SEQUENCE [LARGE SCALE GENOMIC DNA]</scope>
    <source>
        <strain evidence="11">NRRL Y-2460</strain>
    </source>
</reference>
<dbReference type="GO" id="GO:0017119">
    <property type="term" value="C:Golgi transport complex"/>
    <property type="evidence" value="ECO:0007669"/>
    <property type="project" value="TreeGrafter"/>
</dbReference>
<keyword evidence="11" id="KW-1185">Reference proteome</keyword>
<evidence type="ECO:0000256" key="5">
    <source>
        <dbReference type="ARBA" id="ARBA00022927"/>
    </source>
</evidence>
<dbReference type="AlphaFoldDB" id="A0A1E4U0V3"/>
<keyword evidence="4" id="KW-0813">Transport</keyword>
<evidence type="ECO:0000313" key="10">
    <source>
        <dbReference type="EMBL" id="ODV97617.1"/>
    </source>
</evidence>
<dbReference type="EMBL" id="KV454011">
    <property type="protein sequence ID" value="ODV97617.1"/>
    <property type="molecule type" value="Genomic_DNA"/>
</dbReference>
<evidence type="ECO:0000259" key="9">
    <source>
        <dbReference type="Pfam" id="PF06148"/>
    </source>
</evidence>
<proteinExistence type="inferred from homology"/>
<evidence type="ECO:0000256" key="3">
    <source>
        <dbReference type="ARBA" id="ARBA00020977"/>
    </source>
</evidence>
<dbReference type="Proteomes" id="UP000094236">
    <property type="component" value="Unassembled WGS sequence"/>
</dbReference>
<evidence type="ECO:0000256" key="6">
    <source>
        <dbReference type="ARBA" id="ARBA00023034"/>
    </source>
</evidence>
<evidence type="ECO:0000256" key="8">
    <source>
        <dbReference type="ARBA" id="ARBA00031344"/>
    </source>
</evidence>
<organism evidence="10 11">
    <name type="scientific">Pachysolen tannophilus NRRL Y-2460</name>
    <dbReference type="NCBI Taxonomy" id="669874"/>
    <lineage>
        <taxon>Eukaryota</taxon>
        <taxon>Fungi</taxon>
        <taxon>Dikarya</taxon>
        <taxon>Ascomycota</taxon>
        <taxon>Saccharomycotina</taxon>
        <taxon>Pichiomycetes</taxon>
        <taxon>Pachysolenaceae</taxon>
        <taxon>Pachysolen</taxon>
    </lineage>
</organism>
<dbReference type="OrthoDB" id="332281at2759"/>
<evidence type="ECO:0000256" key="1">
    <source>
        <dbReference type="ARBA" id="ARBA00004395"/>
    </source>
</evidence>
<evidence type="ECO:0000256" key="7">
    <source>
        <dbReference type="ARBA" id="ARBA00023136"/>
    </source>
</evidence>
<keyword evidence="5" id="KW-0653">Protein transport</keyword>
<dbReference type="GO" id="GO:0006891">
    <property type="term" value="P:intra-Golgi vesicle-mediated transport"/>
    <property type="evidence" value="ECO:0007669"/>
    <property type="project" value="TreeGrafter"/>
</dbReference>
<dbReference type="GO" id="GO:0015031">
    <property type="term" value="P:protein transport"/>
    <property type="evidence" value="ECO:0007669"/>
    <property type="project" value="UniProtKB-KW"/>
</dbReference>
<feature type="domain" description="Conserved oligomeric Golgi complex subunit 2 N-terminal" evidence="9">
    <location>
        <begin position="56"/>
        <end position="120"/>
    </location>
</feature>
<keyword evidence="7" id="KW-0472">Membrane</keyword>
<dbReference type="STRING" id="669874.A0A1E4U0V3"/>
<sequence length="238" mass="27909">MSDLMNESVSLGFEEDDGGEEVEVDENFPYPLKITRYSFSDKISKYLNDTGKRYDEDEFKMDDFLYENYRFISLSDLSNDLTSLLKELDDELITLINNDYNEFINLGKSVEGSIDIINNIKVDLNNYYLRLINSSKDLNRTNKQCSIFEKLIKEAKNDININKLIGLYLSINKNLKVTCIFLLENNIKESEIEFLKILKDQANILRFEFKSYLEQEDIISNGNDKLTANFFKKYLFND</sequence>
<dbReference type="GO" id="GO:0000139">
    <property type="term" value="C:Golgi membrane"/>
    <property type="evidence" value="ECO:0007669"/>
    <property type="project" value="UniProtKB-SubCell"/>
</dbReference>